<feature type="domain" description="N-acetyltransferase" evidence="2">
    <location>
        <begin position="139"/>
        <end position="195"/>
    </location>
</feature>
<dbReference type="Gene3D" id="3.40.630.30">
    <property type="match status" value="1"/>
</dbReference>
<dbReference type="AlphaFoldDB" id="K0RXQ4"/>
<feature type="region of interest" description="Disordered" evidence="1">
    <location>
        <begin position="1"/>
        <end position="26"/>
    </location>
</feature>
<evidence type="ECO:0000313" key="3">
    <source>
        <dbReference type="EMBL" id="EJK57209.1"/>
    </source>
</evidence>
<dbReference type="Proteomes" id="UP000266841">
    <property type="component" value="Unassembled WGS sequence"/>
</dbReference>
<dbReference type="Pfam" id="PF13508">
    <property type="entry name" value="Acetyltransf_7"/>
    <property type="match status" value="1"/>
</dbReference>
<dbReference type="EMBL" id="AGNL01029073">
    <property type="protein sequence ID" value="EJK57209.1"/>
    <property type="molecule type" value="Genomic_DNA"/>
</dbReference>
<keyword evidence="4" id="KW-1185">Reference proteome</keyword>
<organism evidence="3 4">
    <name type="scientific">Thalassiosira oceanica</name>
    <name type="common">Marine diatom</name>
    <dbReference type="NCBI Taxonomy" id="159749"/>
    <lineage>
        <taxon>Eukaryota</taxon>
        <taxon>Sar</taxon>
        <taxon>Stramenopiles</taxon>
        <taxon>Ochrophyta</taxon>
        <taxon>Bacillariophyta</taxon>
        <taxon>Coscinodiscophyceae</taxon>
        <taxon>Thalassiosirophycidae</taxon>
        <taxon>Thalassiosirales</taxon>
        <taxon>Thalassiosiraceae</taxon>
        <taxon>Thalassiosira</taxon>
    </lineage>
</organism>
<dbReference type="SUPFAM" id="SSF55729">
    <property type="entry name" value="Acyl-CoA N-acyltransferases (Nat)"/>
    <property type="match status" value="1"/>
</dbReference>
<gene>
    <name evidence="3" type="ORF">THAOC_22773</name>
</gene>
<proteinExistence type="predicted"/>
<evidence type="ECO:0000259" key="2">
    <source>
        <dbReference type="Pfam" id="PF13508"/>
    </source>
</evidence>
<dbReference type="InterPro" id="IPR016181">
    <property type="entry name" value="Acyl_CoA_acyltransferase"/>
</dbReference>
<name>K0RXQ4_THAOC</name>
<accession>K0RXQ4</accession>
<evidence type="ECO:0000256" key="1">
    <source>
        <dbReference type="SAM" id="MobiDB-lite"/>
    </source>
</evidence>
<protein>
    <recommendedName>
        <fullName evidence="2">N-acetyltransferase domain-containing protein</fullName>
    </recommendedName>
</protein>
<dbReference type="InterPro" id="IPR000182">
    <property type="entry name" value="GNAT_dom"/>
</dbReference>
<reference evidence="3 4" key="1">
    <citation type="journal article" date="2012" name="Genome Biol.">
        <title>Genome and low-iron response of an oceanic diatom adapted to chronic iron limitation.</title>
        <authorList>
            <person name="Lommer M."/>
            <person name="Specht M."/>
            <person name="Roy A.S."/>
            <person name="Kraemer L."/>
            <person name="Andreson R."/>
            <person name="Gutowska M.A."/>
            <person name="Wolf J."/>
            <person name="Bergner S.V."/>
            <person name="Schilhabel M.B."/>
            <person name="Klostermeier U.C."/>
            <person name="Beiko R.G."/>
            <person name="Rosenstiel P."/>
            <person name="Hippler M."/>
            <person name="Laroche J."/>
        </authorList>
    </citation>
    <scope>NUCLEOTIDE SEQUENCE [LARGE SCALE GENOMIC DNA]</scope>
    <source>
        <strain evidence="3 4">CCMP1005</strain>
    </source>
</reference>
<comment type="caution">
    <text evidence="3">The sequence shown here is derived from an EMBL/GenBank/DDBJ whole genome shotgun (WGS) entry which is preliminary data.</text>
</comment>
<dbReference type="GO" id="GO:0016747">
    <property type="term" value="F:acyltransferase activity, transferring groups other than amino-acyl groups"/>
    <property type="evidence" value="ECO:0007669"/>
    <property type="project" value="InterPro"/>
</dbReference>
<sequence>MDARTGRPLLSCSPDRGDDQDTGVTELGSVPVTDVQMDARTGKAPVTFSPVGDAGLSPLIKRLDGPSAMLPFVQSFVDLSRGTEFGMYLEPQWRLLLNLDEVTAFVAMSENRDPVSGDTSEPVCGSLDGCVLKLQLAKDEIGYGFVLVRKSKRGQGLARKLMETAMMSSTRKCRHLLAVCSALGQPLYRKLDYKEAGLVTYLSCSIGDMLSFLASPPGARQLHGRASDKPRRSL</sequence>
<dbReference type="OrthoDB" id="2832510at2759"/>
<feature type="non-terminal residue" evidence="3">
    <location>
        <position position="234"/>
    </location>
</feature>
<evidence type="ECO:0000313" key="4">
    <source>
        <dbReference type="Proteomes" id="UP000266841"/>
    </source>
</evidence>